<comment type="catalytic activity">
    <reaction evidence="12">
        <text>N-terminal L-methionyl-L-leucyl-[protein] + acetyl-CoA = N-terminal N(alpha)-acetyl-L-methionyl-L-leucyl-[protein] + CoA + H(+)</text>
        <dbReference type="Rhea" id="RHEA:50520"/>
        <dbReference type="Rhea" id="RHEA-COMP:12711"/>
        <dbReference type="Rhea" id="RHEA-COMP:12712"/>
        <dbReference type="ChEBI" id="CHEBI:15378"/>
        <dbReference type="ChEBI" id="CHEBI:57287"/>
        <dbReference type="ChEBI" id="CHEBI:57288"/>
        <dbReference type="ChEBI" id="CHEBI:133377"/>
        <dbReference type="ChEBI" id="CHEBI:133378"/>
        <dbReference type="EC" id="2.3.1.258"/>
    </reaction>
</comment>
<evidence type="ECO:0000313" key="21">
    <source>
        <dbReference type="Proteomes" id="UP000196694"/>
    </source>
</evidence>
<reference evidence="19 21" key="2">
    <citation type="submission" date="2017-05" db="EMBL/GenBank/DDBJ databases">
        <title>The draft genome of the hyperthermophilic archaeon 'Pyrodictium delaneyi strain Hulk', an iron and nitrate reducer, reveals the capacity for sulfate reduction.</title>
        <authorList>
            <person name="Demey L.M."/>
            <person name="Miller C."/>
            <person name="Manzella M."/>
            <person name="Reguera G."/>
            <person name="Kashefi K."/>
        </authorList>
    </citation>
    <scope>NUCLEOTIDE SEQUENCE [LARGE SCALE GENOMIC DNA]</scope>
    <source>
        <strain evidence="19 21">Hulk</strain>
    </source>
</reference>
<evidence type="ECO:0000256" key="4">
    <source>
        <dbReference type="ARBA" id="ARBA00022723"/>
    </source>
</evidence>
<keyword evidence="2" id="KW-0963">Cytoplasm</keyword>
<dbReference type="EC" id="2.3.1.258" evidence="9"/>
<dbReference type="InterPro" id="IPR016181">
    <property type="entry name" value="Acyl_CoA_acyltransferase"/>
</dbReference>
<dbReference type="PANTHER" id="PTHR23091:SF4">
    <property type="entry name" value="N-TERMINAL AMINO-ACID N(ALPHA)-ACETYLTRANSFERASE NATA"/>
    <property type="match status" value="1"/>
</dbReference>
<evidence type="ECO:0000256" key="16">
    <source>
        <dbReference type="ARBA" id="ARBA00080792"/>
    </source>
</evidence>
<evidence type="ECO:0000256" key="12">
    <source>
        <dbReference type="ARBA" id="ARBA00049103"/>
    </source>
</evidence>
<dbReference type="KEGG" id="pdl:Pyrde_1715"/>
<evidence type="ECO:0000313" key="18">
    <source>
        <dbReference type="EMBL" id="ALL01758.1"/>
    </source>
</evidence>
<dbReference type="EC" id="2.3.1.255" evidence="8"/>
<dbReference type="Pfam" id="PF00583">
    <property type="entry name" value="Acetyltransf_1"/>
    <property type="match status" value="1"/>
</dbReference>
<evidence type="ECO:0000256" key="1">
    <source>
        <dbReference type="ARBA" id="ARBA00011738"/>
    </source>
</evidence>
<dbReference type="EMBL" id="CP013011">
    <property type="protein sequence ID" value="ALL01758.1"/>
    <property type="molecule type" value="Genomic_DNA"/>
</dbReference>
<evidence type="ECO:0000256" key="14">
    <source>
        <dbReference type="ARBA" id="ARBA00073228"/>
    </source>
</evidence>
<dbReference type="PATRIC" id="fig|1273541.4.peg.1826"/>
<dbReference type="EMBL" id="NCQP01000002">
    <property type="protein sequence ID" value="OWJ55021.1"/>
    <property type="molecule type" value="Genomic_DNA"/>
</dbReference>
<feature type="domain" description="N-acetyltransferase" evidence="17">
    <location>
        <begin position="18"/>
        <end position="172"/>
    </location>
</feature>
<evidence type="ECO:0000256" key="15">
    <source>
        <dbReference type="ARBA" id="ARBA00076912"/>
    </source>
</evidence>
<dbReference type="Gene3D" id="3.40.630.30">
    <property type="match status" value="1"/>
</dbReference>
<dbReference type="GO" id="GO:0120518">
    <property type="term" value="F:protein N-terminal-methionine acetyltransferase activity"/>
    <property type="evidence" value="ECO:0007669"/>
    <property type="project" value="UniProtKB-EC"/>
</dbReference>
<dbReference type="Proteomes" id="UP000196694">
    <property type="component" value="Unassembled WGS sequence"/>
</dbReference>
<comment type="similarity">
    <text evidence="7">Belongs to the acetyltransferase family. ARD1 subfamily.</text>
</comment>
<name>A0A0P0N660_9CREN</name>
<evidence type="ECO:0000256" key="6">
    <source>
        <dbReference type="ARBA" id="ARBA00023315"/>
    </source>
</evidence>
<dbReference type="PROSITE" id="PS51186">
    <property type="entry name" value="GNAT"/>
    <property type="match status" value="1"/>
</dbReference>
<dbReference type="FunFam" id="3.40.630.30:FF:000200">
    <property type="entry name" value="N-alpha-acetyltransferase"/>
    <property type="match status" value="1"/>
</dbReference>
<evidence type="ECO:0000256" key="7">
    <source>
        <dbReference type="ARBA" id="ARBA00025786"/>
    </source>
</evidence>
<dbReference type="InterPro" id="IPR045047">
    <property type="entry name" value="Ard1-like"/>
</dbReference>
<dbReference type="SUPFAM" id="SSF55729">
    <property type="entry name" value="Acyl-CoA N-acyltransferases (Nat)"/>
    <property type="match status" value="1"/>
</dbReference>
<evidence type="ECO:0000256" key="2">
    <source>
        <dbReference type="ARBA" id="ARBA00022490"/>
    </source>
</evidence>
<keyword evidence="3 18" id="KW-0808">Transferase</keyword>
<protein>
    <recommendedName>
        <fullName evidence="14">N-alpha-acetyltransferase</fullName>
        <ecNumber evidence="8">2.3.1.255</ecNumber>
        <ecNumber evidence="9">2.3.1.258</ecNumber>
    </recommendedName>
    <alternativeName>
        <fullName evidence="16">Amino-terminal acetyltransferase</fullName>
    </alternativeName>
    <alternativeName>
        <fullName evidence="15">N-terminal acetyltransferase</fullName>
    </alternativeName>
</protein>
<dbReference type="STRING" id="1273541.Pyrde_1715"/>
<dbReference type="Proteomes" id="UP000058613">
    <property type="component" value="Chromosome"/>
</dbReference>
<dbReference type="GO" id="GO:0031415">
    <property type="term" value="C:NatA complex"/>
    <property type="evidence" value="ECO:0007669"/>
    <property type="project" value="InterPro"/>
</dbReference>
<organism evidence="18 20">
    <name type="scientific">Pyrodictium delaneyi</name>
    <dbReference type="NCBI Taxonomy" id="1273541"/>
    <lineage>
        <taxon>Archaea</taxon>
        <taxon>Thermoproteota</taxon>
        <taxon>Thermoprotei</taxon>
        <taxon>Desulfurococcales</taxon>
        <taxon>Pyrodictiaceae</taxon>
        <taxon>Pyrodictium</taxon>
    </lineage>
</organism>
<dbReference type="GeneID" id="26100055"/>
<dbReference type="PANTHER" id="PTHR23091">
    <property type="entry name" value="N-TERMINAL ACETYLTRANSFERASE"/>
    <property type="match status" value="1"/>
</dbReference>
<evidence type="ECO:0000313" key="20">
    <source>
        <dbReference type="Proteomes" id="UP000058613"/>
    </source>
</evidence>
<comment type="catalytic activity">
    <reaction evidence="13">
        <text>N-terminal L-methionyl-L-glutamyl-[protein] + acetyl-CoA = N-terminal N(alpha)-acetyl-L-methionyl-L-glutamyl-[protein] + CoA + H(+)</text>
        <dbReference type="Rhea" id="RHEA:50488"/>
        <dbReference type="Rhea" id="RHEA-COMP:12696"/>
        <dbReference type="Rhea" id="RHEA-COMP:12697"/>
        <dbReference type="ChEBI" id="CHEBI:15378"/>
        <dbReference type="ChEBI" id="CHEBI:57287"/>
        <dbReference type="ChEBI" id="CHEBI:57288"/>
        <dbReference type="ChEBI" id="CHEBI:133359"/>
        <dbReference type="ChEBI" id="CHEBI:133360"/>
    </reaction>
</comment>
<evidence type="ECO:0000313" key="19">
    <source>
        <dbReference type="EMBL" id="OWJ55021.1"/>
    </source>
</evidence>
<evidence type="ECO:0000256" key="8">
    <source>
        <dbReference type="ARBA" id="ARBA00026110"/>
    </source>
</evidence>
<proteinExistence type="inferred from homology"/>
<dbReference type="CDD" id="cd04301">
    <property type="entry name" value="NAT_SF"/>
    <property type="match status" value="1"/>
</dbReference>
<dbReference type="InterPro" id="IPR000182">
    <property type="entry name" value="GNAT_dom"/>
</dbReference>
<sequence length="172" mass="19575">MEHIAGTRGPHSVKGKSFVVRRATLEDIPKVIVINRVTLPENYPEWFWREHLEKWGDAFFVAEVDGKVVGYVMSRVEYGAPNIAKGTLIKKGHIVSIAVLEGYRRRGIGAALMKAAIEALRDKYGCKEVYLEVRVSNEPAIRLYEKLGFQKVRVLPMYYLDGEDAYLMAMEL</sequence>
<evidence type="ECO:0000256" key="11">
    <source>
        <dbReference type="ARBA" id="ARBA00048236"/>
    </source>
</evidence>
<evidence type="ECO:0000256" key="13">
    <source>
        <dbReference type="ARBA" id="ARBA00051494"/>
    </source>
</evidence>
<comment type="subunit">
    <text evidence="1">Homodimer.</text>
</comment>
<dbReference type="AlphaFoldDB" id="A0A0P0N660"/>
<gene>
    <name evidence="19" type="ORF">Pdsh_04835</name>
    <name evidence="18" type="ORF">Pyrde_1715</name>
</gene>
<comment type="catalytic activity">
    <reaction evidence="11">
        <text>N-terminal L-alanyl-[protein] + acetyl-CoA = N-terminal N(alpha)-acetyl-L-alanyl-[protein] + CoA + H(+)</text>
        <dbReference type="Rhea" id="RHEA:50500"/>
        <dbReference type="Rhea" id="RHEA-COMP:12701"/>
        <dbReference type="Rhea" id="RHEA-COMP:12702"/>
        <dbReference type="ChEBI" id="CHEBI:15378"/>
        <dbReference type="ChEBI" id="CHEBI:57287"/>
        <dbReference type="ChEBI" id="CHEBI:57288"/>
        <dbReference type="ChEBI" id="CHEBI:64718"/>
        <dbReference type="ChEBI" id="CHEBI:83683"/>
        <dbReference type="EC" id="2.3.1.255"/>
    </reaction>
</comment>
<keyword evidence="4" id="KW-0479">Metal-binding</keyword>
<reference evidence="18 20" key="1">
    <citation type="submission" date="2015-10" db="EMBL/GenBank/DDBJ databases">
        <title>Complete genome sequence of hyperthermophilic archaeon Pyrodictium delaneyi Su06.</title>
        <authorList>
            <person name="Jung J.-H."/>
            <person name="Lin J."/>
            <person name="Holden J.F."/>
            <person name="Park C.-S."/>
        </authorList>
    </citation>
    <scope>NUCLEOTIDE SEQUENCE [LARGE SCALE GENOMIC DNA]</scope>
    <source>
        <strain evidence="18 20">Su06</strain>
    </source>
</reference>
<evidence type="ECO:0000259" key="17">
    <source>
        <dbReference type="PROSITE" id="PS51186"/>
    </source>
</evidence>
<keyword evidence="5" id="KW-0862">Zinc</keyword>
<comment type="catalytic activity">
    <reaction evidence="10">
        <text>N-terminal L-seryl-[protein] + acetyl-CoA = N-terminal N(alpha)-acetyl-L-seryl-[protein] + CoA + H(+)</text>
        <dbReference type="Rhea" id="RHEA:50504"/>
        <dbReference type="Rhea" id="RHEA-COMP:12703"/>
        <dbReference type="Rhea" id="RHEA-COMP:12704"/>
        <dbReference type="ChEBI" id="CHEBI:15378"/>
        <dbReference type="ChEBI" id="CHEBI:57287"/>
        <dbReference type="ChEBI" id="CHEBI:57288"/>
        <dbReference type="ChEBI" id="CHEBI:64738"/>
        <dbReference type="ChEBI" id="CHEBI:83690"/>
        <dbReference type="EC" id="2.3.1.255"/>
    </reaction>
</comment>
<accession>A0A0P0N660</accession>
<keyword evidence="21" id="KW-1185">Reference proteome</keyword>
<dbReference type="RefSeq" id="WP_055409964.1">
    <property type="nucleotide sequence ID" value="NZ_CP013011.1"/>
</dbReference>
<evidence type="ECO:0000256" key="3">
    <source>
        <dbReference type="ARBA" id="ARBA00022679"/>
    </source>
</evidence>
<evidence type="ECO:0000256" key="10">
    <source>
        <dbReference type="ARBA" id="ARBA00047491"/>
    </source>
</evidence>
<evidence type="ECO:0000256" key="9">
    <source>
        <dbReference type="ARBA" id="ARBA00039121"/>
    </source>
</evidence>
<dbReference type="GO" id="GO:0046872">
    <property type="term" value="F:metal ion binding"/>
    <property type="evidence" value="ECO:0007669"/>
    <property type="project" value="UniProtKB-KW"/>
</dbReference>
<dbReference type="InterPro" id="IPR006464">
    <property type="entry name" value="AcTrfase_RimI/Ard1"/>
</dbReference>
<evidence type="ECO:0000256" key="5">
    <source>
        <dbReference type="ARBA" id="ARBA00022833"/>
    </source>
</evidence>
<dbReference type="NCBIfam" id="TIGR01575">
    <property type="entry name" value="rimI"/>
    <property type="match status" value="1"/>
</dbReference>
<keyword evidence="6" id="KW-0012">Acyltransferase</keyword>